<dbReference type="SUPFAM" id="SSF101447">
    <property type="entry name" value="Formin homology 2 domain (FH2 domain)"/>
    <property type="match status" value="1"/>
</dbReference>
<dbReference type="Gene3D" id="3.30.420.10">
    <property type="entry name" value="Ribonuclease H-like superfamily/Ribonuclease H"/>
    <property type="match status" value="1"/>
</dbReference>
<feature type="compositionally biased region" description="Low complexity" evidence="1">
    <location>
        <begin position="1176"/>
        <end position="1190"/>
    </location>
</feature>
<sequence length="1843" mass="208656">MYSLQQAGPSNASILSEHYKELYDSIKIKRATYIEKITSLISEIETLKTQVKGKIPVIPNENVIPKGYLNHLKDTLDTLCEIVEEDRSNRTSENNLEYACIYTKTSQELLENVIASCPKTVSTSDRYNASTHAKRNKHVTFAEPLETLPNNTSIQVKQLNKRKTNVPAIPFTVLNSVTKASRSQPISNTKIDRNLTAKSGHKKNVEDHIRNNKSDLHKKNRVDFGISFKRVIVNSNSNSHCKACCSKHMTGDHSQLRNFMKKFIGTVRFGNDHFGAIIGYEDYVIGDSVISRVYYVEGLGHNLFFVGQFCDFDLEVAFRKHSCFVKDLDGVDGTNLYTISVKDMMRSSPIFLLSKASKNKSWLLHRRLNHLKFDTINDLARKDLIRGLPRLKFEKDHLCSACQLGKSKKYAHKPKTVNTIMEVLHTLHMNLCGPMRVQIINRKKYILVIIDDYSRFTWVKFLRTKDKTSKSLTFLWAEAVATACYTQNRSLIHTFHNKTPYELVHDKKPDLSFLRVFGALCYPTNDSEDLVKLKAKADIRLFVGYAPDLYDLVFQLAPPAPADHVLVSPTGIPASFSIEEDSPSTSISSSSVQRSPYVHQGVVVDHMLALNPFSLVDDVPFVNIFSQDPSSEATSFREVSPADPNQSILPHEHLRKWTNSHPIDNIIGNPSRPVSTCKQLATDASWCFYNSVLMKVKPKNFKSSVIEDCWFEAMQEEIHEFDRLQNKARLVAKGYNQEKGIEFEESFSPIARHEAFRIFITNASSKNMIVYQMDKFRLNKCDPVDTPMMERSKLDEDHLGIPDDQTRYCSIIGSLMYLTASRPDLVFVVCMCARYQSKPTEKHLEVVKRVFWYLQRTINMGLWYPKDTAMALTAYADADHAGCQDTRRSTSGSAKFLGDKLVSWSSKKQTSTSISSTEAEYIAMSGCCAQILWMRSQLTDYDFTYKHIPLYCDNKSSIAICCNNVHHSRTEYQLADIFTKALPIVRFEFIRPRLGMRSLTPETLKHTMADVNVNVNAHEQAPAMASPTRTDDQIMPRSQWGKKKANPLMILSVRFTKLIIHHLQSKHKFHPRPDSPLHFPYEEYVLGYLKFSAKGTKQEVFGMPIPNELITNDIRGGQYYNEYLEKVDKHQRYLASEEGSDPDSPVPKPAKATKPKATKKSMPSVPKAAPVTKYATAKASKSTSSQQPKPKLAPTKPHDKKGKPTSSLRLADEFVDEGVPENEPRFDDDEVNLQRAVEENLKDVHARHQGPLLPVVFRKPDSGRRQPLLEVLGKGKEKVIEEQKSGKEVSNIVVLGTKFGGQDENQGGPDPGDSTDSGPLPTQEILTGSSLDPMDEGFTATAYPNVHENLKLTDEEHVILEEPDCSTGTLSSLLHIAKDFIFGDQFFNDKPSEAENEKTTVETEAESMVSITIQQDTPTIPLMTTPEERLDSHGSHLYKLENLDIPLQTDQFLIDLAEAQRKKKKRHDSPKTPHGSLLHQPPPPPSPAGLSRTLGSSRESRSSQVPPPPPPPPPPPSTNQEGELDARLVETTEKEIPVTPEPAWFISSSDLLVLMNNWASSLASTYAPPPENSLLAQTGDMYQMEECHKLLIDKVDDALIRFNVIKPLPLGGQPERDFKYLYPSDYEDLYLLNLQGHLNHLPPKDKKTLTTLSTYGPETWLSDNGDKYRVKMIMRFNKIHKFSDGTLHQIDEALDYRVKEFKKALLVEEYERETTDFCSEPNDHFISAIQCMNFFRNFSLNSKSFKHIITETNNLPYRWQSALASNHLNQNTLLSLEPRDHPKISLEHYSIMLAFSYTVKSKIDIKSPMHYPCGIGRTSECYVSIYNEDGNPARANIKQALGR</sequence>
<feature type="compositionally biased region" description="Pro residues" evidence="1">
    <location>
        <begin position="1505"/>
        <end position="1517"/>
    </location>
</feature>
<feature type="region of interest" description="Disordered" evidence="1">
    <location>
        <begin position="1133"/>
        <end position="1226"/>
    </location>
</feature>
<comment type="caution">
    <text evidence="5">The sequence shown here is derived from an EMBL/GenBank/DDBJ whole genome shotgun (WGS) entry which is preliminary data.</text>
</comment>
<feature type="domain" description="Reverse transcriptase Ty1/copia-type" evidence="2">
    <location>
        <begin position="698"/>
        <end position="774"/>
    </location>
</feature>
<feature type="region of interest" description="Disordered" evidence="1">
    <location>
        <begin position="1460"/>
        <end position="1521"/>
    </location>
</feature>
<evidence type="ECO:0000259" key="2">
    <source>
        <dbReference type="Pfam" id="PF07727"/>
    </source>
</evidence>
<dbReference type="CDD" id="cd09272">
    <property type="entry name" value="RNase_HI_RT_Ty1"/>
    <property type="match status" value="1"/>
</dbReference>
<reference evidence="5" key="1">
    <citation type="journal article" date="2019" name="Sci. Rep.">
        <title>Draft genome of Tanacetum cinerariifolium, the natural source of mosquito coil.</title>
        <authorList>
            <person name="Yamashiro T."/>
            <person name="Shiraishi A."/>
            <person name="Satake H."/>
            <person name="Nakayama K."/>
        </authorList>
    </citation>
    <scope>NUCLEOTIDE SEQUENCE</scope>
</reference>
<dbReference type="Pfam" id="PF22936">
    <property type="entry name" value="Pol_BBD"/>
    <property type="match status" value="1"/>
</dbReference>
<dbReference type="InterPro" id="IPR025724">
    <property type="entry name" value="GAG-pre-integrase_dom"/>
</dbReference>
<dbReference type="InterPro" id="IPR036397">
    <property type="entry name" value="RNaseH_sf"/>
</dbReference>
<protein>
    <submittedName>
        <fullName evidence="5">Copia protein</fullName>
    </submittedName>
</protein>
<gene>
    <name evidence="5" type="ORF">Tci_045797</name>
</gene>
<accession>A0A6L2MKA2</accession>
<dbReference type="SUPFAM" id="SSF53098">
    <property type="entry name" value="Ribonuclease H-like"/>
    <property type="match status" value="1"/>
</dbReference>
<feature type="compositionally biased region" description="Acidic residues" evidence="1">
    <location>
        <begin position="1213"/>
        <end position="1226"/>
    </location>
</feature>
<dbReference type="Pfam" id="PF13976">
    <property type="entry name" value="gag_pre-integrs"/>
    <property type="match status" value="1"/>
</dbReference>
<dbReference type="InterPro" id="IPR012337">
    <property type="entry name" value="RNaseH-like_sf"/>
</dbReference>
<proteinExistence type="predicted"/>
<name>A0A6L2MKA2_TANCI</name>
<dbReference type="Pfam" id="PF07727">
    <property type="entry name" value="RVT_2"/>
    <property type="match status" value="1"/>
</dbReference>
<dbReference type="PANTHER" id="PTHR11439">
    <property type="entry name" value="GAG-POL-RELATED RETROTRANSPOSON"/>
    <property type="match status" value="1"/>
</dbReference>
<evidence type="ECO:0000256" key="1">
    <source>
        <dbReference type="SAM" id="MobiDB-lite"/>
    </source>
</evidence>
<feature type="domain" description="Retrovirus-related Pol polyprotein from transposon TNT 1-94-like beta-barrel" evidence="4">
    <location>
        <begin position="245"/>
        <end position="309"/>
    </location>
</feature>
<dbReference type="EMBL" id="BKCJ010006763">
    <property type="protein sequence ID" value="GEU73819.1"/>
    <property type="molecule type" value="Genomic_DNA"/>
</dbReference>
<feature type="compositionally biased region" description="Low complexity" evidence="1">
    <location>
        <begin position="1307"/>
        <end position="1321"/>
    </location>
</feature>
<evidence type="ECO:0000313" key="5">
    <source>
        <dbReference type="EMBL" id="GEU73819.1"/>
    </source>
</evidence>
<dbReference type="InterPro" id="IPR054722">
    <property type="entry name" value="PolX-like_BBD"/>
</dbReference>
<organism evidence="5">
    <name type="scientific">Tanacetum cinerariifolium</name>
    <name type="common">Dalmatian daisy</name>
    <name type="synonym">Chrysanthemum cinerariifolium</name>
    <dbReference type="NCBI Taxonomy" id="118510"/>
    <lineage>
        <taxon>Eukaryota</taxon>
        <taxon>Viridiplantae</taxon>
        <taxon>Streptophyta</taxon>
        <taxon>Embryophyta</taxon>
        <taxon>Tracheophyta</taxon>
        <taxon>Spermatophyta</taxon>
        <taxon>Magnoliopsida</taxon>
        <taxon>eudicotyledons</taxon>
        <taxon>Gunneridae</taxon>
        <taxon>Pentapetalae</taxon>
        <taxon>asterids</taxon>
        <taxon>campanulids</taxon>
        <taxon>Asterales</taxon>
        <taxon>Asteraceae</taxon>
        <taxon>Asteroideae</taxon>
        <taxon>Anthemideae</taxon>
        <taxon>Anthemidinae</taxon>
        <taxon>Tanacetum</taxon>
    </lineage>
</organism>
<dbReference type="InterPro" id="IPR013103">
    <property type="entry name" value="RVT_2"/>
</dbReference>
<evidence type="ECO:0000259" key="4">
    <source>
        <dbReference type="Pfam" id="PF22936"/>
    </source>
</evidence>
<dbReference type="PANTHER" id="PTHR11439:SF483">
    <property type="entry name" value="PEPTIDE SYNTHASE GLIP-LIKE, PUTATIVE (AFU_ORTHOLOGUE AFUA_3G12920)-RELATED"/>
    <property type="match status" value="1"/>
</dbReference>
<feature type="domain" description="GAG-pre-integrase" evidence="3">
    <location>
        <begin position="335"/>
        <end position="407"/>
    </location>
</feature>
<feature type="region of interest" description="Disordered" evidence="1">
    <location>
        <begin position="1298"/>
        <end position="1333"/>
    </location>
</feature>
<dbReference type="GO" id="GO:0003676">
    <property type="term" value="F:nucleic acid binding"/>
    <property type="evidence" value="ECO:0007669"/>
    <property type="project" value="InterPro"/>
</dbReference>
<evidence type="ECO:0000259" key="3">
    <source>
        <dbReference type="Pfam" id="PF13976"/>
    </source>
</evidence>